<dbReference type="InterPro" id="IPR035906">
    <property type="entry name" value="MetI-like_sf"/>
</dbReference>
<dbReference type="Gene3D" id="1.10.3720.10">
    <property type="entry name" value="MetI-like"/>
    <property type="match status" value="1"/>
</dbReference>
<reference evidence="6 7" key="1">
    <citation type="journal article" date="2008" name="Int. J. Syst. Evol. Microbiol.">
        <title>Description of Roseateles aquatilis sp. nov. and Roseateles terrae sp. nov., in the class Betaproteobacteria, and emended description of the genus Roseateles.</title>
        <authorList>
            <person name="Gomila M."/>
            <person name="Bowien B."/>
            <person name="Falsen E."/>
            <person name="Moore E.R."/>
            <person name="Lalucat J."/>
        </authorList>
    </citation>
    <scope>NUCLEOTIDE SEQUENCE [LARGE SCALE GENOMIC DNA]</scope>
    <source>
        <strain evidence="6 7">CCUG 48205</strain>
    </source>
</reference>
<keyword evidence="7" id="KW-1185">Reference proteome</keyword>
<comment type="caution">
    <text evidence="6">The sequence shown here is derived from an EMBL/GenBank/DDBJ whole genome shotgun (WGS) entry which is preliminary data.</text>
</comment>
<keyword evidence="4 5" id="KW-0472">Membrane</keyword>
<feature type="transmembrane region" description="Helical" evidence="5">
    <location>
        <begin position="62"/>
        <end position="81"/>
    </location>
</feature>
<evidence type="ECO:0000313" key="6">
    <source>
        <dbReference type="EMBL" id="OWQ83818.1"/>
    </source>
</evidence>
<evidence type="ECO:0000256" key="3">
    <source>
        <dbReference type="ARBA" id="ARBA00022989"/>
    </source>
</evidence>
<evidence type="ECO:0000256" key="2">
    <source>
        <dbReference type="ARBA" id="ARBA00022692"/>
    </source>
</evidence>
<evidence type="ECO:0000313" key="7">
    <source>
        <dbReference type="Proteomes" id="UP000197468"/>
    </source>
</evidence>
<feature type="transmembrane region" description="Helical" evidence="5">
    <location>
        <begin position="128"/>
        <end position="153"/>
    </location>
</feature>
<proteinExistence type="predicted"/>
<dbReference type="Proteomes" id="UP000197468">
    <property type="component" value="Unassembled WGS sequence"/>
</dbReference>
<gene>
    <name evidence="6" type="ORF">CDN99_25470</name>
</gene>
<dbReference type="GO" id="GO:0016020">
    <property type="term" value="C:membrane"/>
    <property type="evidence" value="ECO:0007669"/>
    <property type="project" value="UniProtKB-SubCell"/>
</dbReference>
<organism evidence="6 7">
    <name type="scientific">Roseateles aquatilis</name>
    <dbReference type="NCBI Taxonomy" id="431061"/>
    <lineage>
        <taxon>Bacteria</taxon>
        <taxon>Pseudomonadati</taxon>
        <taxon>Pseudomonadota</taxon>
        <taxon>Betaproteobacteria</taxon>
        <taxon>Burkholderiales</taxon>
        <taxon>Sphaerotilaceae</taxon>
        <taxon>Roseateles</taxon>
    </lineage>
</organism>
<evidence type="ECO:0000256" key="4">
    <source>
        <dbReference type="ARBA" id="ARBA00023136"/>
    </source>
</evidence>
<feature type="transmembrane region" description="Helical" evidence="5">
    <location>
        <begin position="173"/>
        <end position="198"/>
    </location>
</feature>
<dbReference type="OrthoDB" id="9155921at2"/>
<keyword evidence="2 5" id="KW-0812">Transmembrane</keyword>
<dbReference type="EMBL" id="NIOF01000019">
    <property type="protein sequence ID" value="OWQ83818.1"/>
    <property type="molecule type" value="Genomic_DNA"/>
</dbReference>
<dbReference type="RefSeq" id="WP_088388110.1">
    <property type="nucleotide sequence ID" value="NZ_NIOF01000019.1"/>
</dbReference>
<feature type="transmembrane region" description="Helical" evidence="5">
    <location>
        <begin position="20"/>
        <end position="41"/>
    </location>
</feature>
<feature type="transmembrane region" description="Helical" evidence="5">
    <location>
        <begin position="87"/>
        <end position="108"/>
    </location>
</feature>
<protein>
    <recommendedName>
        <fullName evidence="8">ABC transmembrane type-1 domain-containing protein</fullName>
    </recommendedName>
</protein>
<evidence type="ECO:0008006" key="8">
    <source>
        <dbReference type="Google" id="ProtNLM"/>
    </source>
</evidence>
<sequence>MTTELLQTLPVFAPLFLRGLLVNLTLAAQALMLGLPVGWMLGGLCRLRQPALRRSAGSIARLLVALMRAAPAFVVMHVLLHARPARWAISAEQAVVLSLAAFAAAYVADQLRTRPSRSSARRRGNARLFLTGLVRVYVVMVLSSGFGAAIGVTDATAVTLRALAQLSTTSDRLWLIGGVVLVFFLLRQGIHGLIGLIARLPARPARDALPE</sequence>
<dbReference type="AlphaFoldDB" id="A0A246IUB2"/>
<keyword evidence="3 5" id="KW-1133">Transmembrane helix</keyword>
<name>A0A246IUB2_9BURK</name>
<comment type="subcellular location">
    <subcellularLocation>
        <location evidence="1">Membrane</location>
        <topology evidence="1">Multi-pass membrane protein</topology>
    </subcellularLocation>
</comment>
<evidence type="ECO:0000256" key="1">
    <source>
        <dbReference type="ARBA" id="ARBA00004141"/>
    </source>
</evidence>
<evidence type="ECO:0000256" key="5">
    <source>
        <dbReference type="SAM" id="Phobius"/>
    </source>
</evidence>
<accession>A0A246IUB2</accession>